<dbReference type="GO" id="GO:0042158">
    <property type="term" value="P:lipoprotein biosynthetic process"/>
    <property type="evidence" value="ECO:0007669"/>
    <property type="project" value="UniProtKB-UniRule"/>
</dbReference>
<evidence type="ECO:0000256" key="4">
    <source>
        <dbReference type="ARBA" id="ARBA00022692"/>
    </source>
</evidence>
<dbReference type="PANTHER" id="PTHR30589">
    <property type="entry name" value="PROLIPOPROTEIN DIACYLGLYCERYL TRANSFERASE"/>
    <property type="match status" value="1"/>
</dbReference>
<dbReference type="EMBL" id="MFBY01000006">
    <property type="protein sequence ID" value="OGE14155.1"/>
    <property type="molecule type" value="Genomic_DNA"/>
</dbReference>
<dbReference type="PROSITE" id="PS01311">
    <property type="entry name" value="LGT"/>
    <property type="match status" value="1"/>
</dbReference>
<feature type="transmembrane region" description="Helical" evidence="7">
    <location>
        <begin position="229"/>
        <end position="248"/>
    </location>
</feature>
<comment type="caution">
    <text evidence="8">The sequence shown here is derived from an EMBL/GenBank/DDBJ whole genome shotgun (WGS) entry which is preliminary data.</text>
</comment>
<dbReference type="HAMAP" id="MF_01147">
    <property type="entry name" value="Lgt"/>
    <property type="match status" value="1"/>
</dbReference>
<feature type="transmembrane region" description="Helical" evidence="7">
    <location>
        <begin position="12"/>
        <end position="30"/>
    </location>
</feature>
<keyword evidence="6 7" id="KW-0472">Membrane</keyword>
<evidence type="ECO:0000256" key="1">
    <source>
        <dbReference type="ARBA" id="ARBA00007150"/>
    </source>
</evidence>
<dbReference type="NCBIfam" id="TIGR00544">
    <property type="entry name" value="lgt"/>
    <property type="match status" value="1"/>
</dbReference>
<evidence type="ECO:0000256" key="7">
    <source>
        <dbReference type="HAMAP-Rule" id="MF_01147"/>
    </source>
</evidence>
<evidence type="ECO:0000256" key="5">
    <source>
        <dbReference type="ARBA" id="ARBA00022989"/>
    </source>
</evidence>
<comment type="subcellular location">
    <subcellularLocation>
        <location evidence="7">Cell membrane</location>
        <topology evidence="7">Multi-pass membrane protein</topology>
    </subcellularLocation>
</comment>
<feature type="transmembrane region" description="Helical" evidence="7">
    <location>
        <begin position="168"/>
        <end position="187"/>
    </location>
</feature>
<dbReference type="UniPathway" id="UPA00664"/>
<proteinExistence type="inferred from homology"/>
<keyword evidence="8" id="KW-0449">Lipoprotein</keyword>
<comment type="function">
    <text evidence="7">Catalyzes the transfer of the diacylglyceryl group from phosphatidylglycerol to the sulfhydryl group of the N-terminal cysteine of a prolipoprotein, the first step in the formation of mature lipoproteins.</text>
</comment>
<feature type="binding site" evidence="7">
    <location>
        <position position="131"/>
    </location>
    <ligand>
        <name>a 1,2-diacyl-sn-glycero-3-phospho-(1'-sn-glycerol)</name>
        <dbReference type="ChEBI" id="CHEBI:64716"/>
    </ligand>
</feature>
<keyword evidence="5 7" id="KW-1133">Transmembrane helix</keyword>
<sequence>MLPRSVEAGPISIHLYGLLIAAAIYIGWYLAKKRAHFYQIPIKIFDDPILLIPLAFSIIGARLYHVIDFWKVYRADPVSIFYIANGGLGIWGGLLGLFIGFYIVAKIKKIDLFAALDLVAPSIILGQAIGRVGNYINQEGFGPPTNLPWGVFIERQNRPTEFVSSTHFHPTFFYEAILNSIFFLMLLKIAPNLKKKGQVFAIYLIFYSASRLISEFFRIDTWTIGEIKIAHVISVTVFIIGFCLFMNLKTARKKYNGVDRN</sequence>
<feature type="transmembrane region" description="Helical" evidence="7">
    <location>
        <begin position="79"/>
        <end position="105"/>
    </location>
</feature>
<reference evidence="8 9" key="1">
    <citation type="journal article" date="2016" name="Nat. Commun.">
        <title>Thousands of microbial genomes shed light on interconnected biogeochemical processes in an aquifer system.</title>
        <authorList>
            <person name="Anantharaman K."/>
            <person name="Brown C.T."/>
            <person name="Hug L.A."/>
            <person name="Sharon I."/>
            <person name="Castelle C.J."/>
            <person name="Probst A.J."/>
            <person name="Thomas B.C."/>
            <person name="Singh A."/>
            <person name="Wilkins M.J."/>
            <person name="Karaoz U."/>
            <person name="Brodie E.L."/>
            <person name="Williams K.H."/>
            <person name="Hubbard S.S."/>
            <person name="Banfield J.F."/>
        </authorList>
    </citation>
    <scope>NUCLEOTIDE SEQUENCE [LARGE SCALE GENOMIC DNA]</scope>
</reference>
<gene>
    <name evidence="7" type="primary">lgt</name>
    <name evidence="8" type="ORF">A3G14_02520</name>
</gene>
<organism evidence="8 9">
    <name type="scientific">Candidatus Curtissbacteria bacterium RIFCSPLOWO2_12_FULL_38_9</name>
    <dbReference type="NCBI Taxonomy" id="1797735"/>
    <lineage>
        <taxon>Bacteria</taxon>
        <taxon>Candidatus Curtissiibacteriota</taxon>
    </lineage>
</organism>
<dbReference type="EC" id="2.5.1.145" evidence="7"/>
<accession>A0A1F5ICT0</accession>
<name>A0A1F5ICT0_9BACT</name>
<keyword evidence="2 7" id="KW-1003">Cell membrane</keyword>
<comment type="catalytic activity">
    <reaction evidence="7">
        <text>L-cysteinyl-[prolipoprotein] + a 1,2-diacyl-sn-glycero-3-phospho-(1'-sn-glycerol) = an S-1,2-diacyl-sn-glyceryl-L-cysteinyl-[prolipoprotein] + sn-glycerol 1-phosphate + H(+)</text>
        <dbReference type="Rhea" id="RHEA:56712"/>
        <dbReference type="Rhea" id="RHEA-COMP:14679"/>
        <dbReference type="Rhea" id="RHEA-COMP:14680"/>
        <dbReference type="ChEBI" id="CHEBI:15378"/>
        <dbReference type="ChEBI" id="CHEBI:29950"/>
        <dbReference type="ChEBI" id="CHEBI:57685"/>
        <dbReference type="ChEBI" id="CHEBI:64716"/>
        <dbReference type="ChEBI" id="CHEBI:140658"/>
        <dbReference type="EC" id="2.5.1.145"/>
    </reaction>
</comment>
<dbReference type="Proteomes" id="UP000177300">
    <property type="component" value="Unassembled WGS sequence"/>
</dbReference>
<evidence type="ECO:0000256" key="3">
    <source>
        <dbReference type="ARBA" id="ARBA00022679"/>
    </source>
</evidence>
<keyword evidence="4 7" id="KW-0812">Transmembrane</keyword>
<comment type="pathway">
    <text evidence="7">Protein modification; lipoprotein biosynthesis (diacylglyceryl transfer).</text>
</comment>
<dbReference type="GO" id="GO:0005886">
    <property type="term" value="C:plasma membrane"/>
    <property type="evidence" value="ECO:0007669"/>
    <property type="project" value="UniProtKB-SubCell"/>
</dbReference>
<protein>
    <recommendedName>
        <fullName evidence="7">Phosphatidylglycerol--prolipoprotein diacylglyceryl transferase</fullName>
        <ecNumber evidence="7">2.5.1.145</ecNumber>
    </recommendedName>
</protein>
<dbReference type="AlphaFoldDB" id="A0A1F5ICT0"/>
<feature type="transmembrane region" description="Helical" evidence="7">
    <location>
        <begin position="199"/>
        <end position="217"/>
    </location>
</feature>
<evidence type="ECO:0000313" key="9">
    <source>
        <dbReference type="Proteomes" id="UP000177300"/>
    </source>
</evidence>
<evidence type="ECO:0000256" key="2">
    <source>
        <dbReference type="ARBA" id="ARBA00022475"/>
    </source>
</evidence>
<feature type="transmembrane region" description="Helical" evidence="7">
    <location>
        <begin position="50"/>
        <end position="67"/>
    </location>
</feature>
<dbReference type="Pfam" id="PF01790">
    <property type="entry name" value="LGT"/>
    <property type="match status" value="1"/>
</dbReference>
<dbReference type="InterPro" id="IPR001640">
    <property type="entry name" value="Lgt"/>
</dbReference>
<dbReference type="GO" id="GO:0008961">
    <property type="term" value="F:phosphatidylglycerol-prolipoprotein diacylglyceryl transferase activity"/>
    <property type="evidence" value="ECO:0007669"/>
    <property type="project" value="UniProtKB-UniRule"/>
</dbReference>
<feature type="transmembrane region" description="Helical" evidence="7">
    <location>
        <begin position="112"/>
        <end position="130"/>
    </location>
</feature>
<evidence type="ECO:0000313" key="8">
    <source>
        <dbReference type="EMBL" id="OGE14155.1"/>
    </source>
</evidence>
<comment type="similarity">
    <text evidence="1 7">Belongs to the Lgt family.</text>
</comment>
<keyword evidence="3 7" id="KW-0808">Transferase</keyword>
<dbReference type="PANTHER" id="PTHR30589:SF0">
    <property type="entry name" value="PHOSPHATIDYLGLYCEROL--PROLIPOPROTEIN DIACYLGLYCERYL TRANSFERASE"/>
    <property type="match status" value="1"/>
</dbReference>
<evidence type="ECO:0000256" key="6">
    <source>
        <dbReference type="ARBA" id="ARBA00023136"/>
    </source>
</evidence>